<name>C1DUZ2_SULAA</name>
<dbReference type="STRING" id="204536.SULAZ_0956"/>
<dbReference type="RefSeq" id="WP_012675043.1">
    <property type="nucleotide sequence ID" value="NC_012438.1"/>
</dbReference>
<dbReference type="KEGG" id="saf:SULAZ_0956"/>
<gene>
    <name evidence="1" type="ordered locus">SULAZ_0956</name>
</gene>
<dbReference type="EMBL" id="CP001229">
    <property type="protein sequence ID" value="ACN99735.1"/>
    <property type="molecule type" value="Genomic_DNA"/>
</dbReference>
<proteinExistence type="predicted"/>
<dbReference type="HOGENOM" id="CLU_2107739_0_0_0"/>
<protein>
    <submittedName>
        <fullName evidence="1">Uncharacterized protein</fullName>
    </submittedName>
</protein>
<dbReference type="OrthoDB" id="14463at2"/>
<dbReference type="Proteomes" id="UP000001369">
    <property type="component" value="Chromosome"/>
</dbReference>
<evidence type="ECO:0000313" key="1">
    <source>
        <dbReference type="EMBL" id="ACN99735.1"/>
    </source>
</evidence>
<accession>C1DUZ2</accession>
<keyword evidence="2" id="KW-1185">Reference proteome</keyword>
<reference evidence="1 2" key="1">
    <citation type="journal article" date="2009" name="J. Bacteriol.">
        <title>Complete and draft genome sequences of six members of the Aquificales.</title>
        <authorList>
            <person name="Reysenbach A.L."/>
            <person name="Hamamura N."/>
            <person name="Podar M."/>
            <person name="Griffiths E."/>
            <person name="Ferreira S."/>
            <person name="Hochstein R."/>
            <person name="Heidelberg J."/>
            <person name="Johnson J."/>
            <person name="Mead D."/>
            <person name="Pohorille A."/>
            <person name="Sarmiento M."/>
            <person name="Schweighofer K."/>
            <person name="Seshadri R."/>
            <person name="Voytek M.A."/>
        </authorList>
    </citation>
    <scope>NUCLEOTIDE SEQUENCE [LARGE SCALE GENOMIC DNA]</scope>
    <source>
        <strain evidence="2">Az-Fu1 / DSM 15241 / OCM 825</strain>
    </source>
</reference>
<evidence type="ECO:0000313" key="2">
    <source>
        <dbReference type="Proteomes" id="UP000001369"/>
    </source>
</evidence>
<organism evidence="1 2">
    <name type="scientific">Sulfurihydrogenibium azorense (strain DSM 15241 / OCM 825 / Az-Fu1)</name>
    <dbReference type="NCBI Taxonomy" id="204536"/>
    <lineage>
        <taxon>Bacteria</taxon>
        <taxon>Pseudomonadati</taxon>
        <taxon>Aquificota</taxon>
        <taxon>Aquificia</taxon>
        <taxon>Aquificales</taxon>
        <taxon>Hydrogenothermaceae</taxon>
        <taxon>Sulfurihydrogenibium</taxon>
    </lineage>
</organism>
<dbReference type="AlphaFoldDB" id="C1DUZ2"/>
<sequence>MKIKDFKKLKIGFLKEDGNLLKEDEVNQYLETTQDLKEKWFLRGVIHILENHYLEAIKRFQLVDCDEAVKLILACSYKTRDEFVFQEYKDKQFKECGFFKKYSIKPIFIYEKMFKPIQMVNFYKEEL</sequence>